<keyword evidence="1" id="KW-0812">Transmembrane</keyword>
<reference evidence="3 4" key="1">
    <citation type="submission" date="2020-08" db="EMBL/GenBank/DDBJ databases">
        <title>Genomic Encyclopedia of Type Strains, Phase IV (KMG-V): Genome sequencing to study the core and pangenomes of soil and plant-associated prokaryotes.</title>
        <authorList>
            <person name="Whitman W."/>
        </authorList>
    </citation>
    <scope>NUCLEOTIDE SEQUENCE [LARGE SCALE GENOMIC DNA]</scope>
    <source>
        <strain evidence="3 4">M8UP14</strain>
    </source>
</reference>
<dbReference type="Pfam" id="PF12158">
    <property type="entry name" value="DUF3592"/>
    <property type="match status" value="1"/>
</dbReference>
<evidence type="ECO:0000256" key="1">
    <source>
        <dbReference type="SAM" id="Phobius"/>
    </source>
</evidence>
<evidence type="ECO:0000313" key="3">
    <source>
        <dbReference type="EMBL" id="MBB5058282.1"/>
    </source>
</evidence>
<dbReference type="RefSeq" id="WP_184217832.1">
    <property type="nucleotide sequence ID" value="NZ_JACHIP010000004.1"/>
</dbReference>
<accession>A0A7W7ZEF8</accession>
<dbReference type="Proteomes" id="UP000540989">
    <property type="component" value="Unassembled WGS sequence"/>
</dbReference>
<proteinExistence type="predicted"/>
<sequence>MPHLPSALHIRPDQIGAVAFGVVATVGVVTYIFWNRRPSAEEVERQRREFLATRGRITDAMLIDTGLDRRVETEPTGLNLEDSTPDVLRYQYKVGGVGYESLQDVARLPEHVRHLRVDLPIQVRYDPKNPGNSIVVAESWSGLRVGLGSGVSATKGKGLQERLHPRD</sequence>
<feature type="domain" description="DUF3592" evidence="2">
    <location>
        <begin position="83"/>
        <end position="137"/>
    </location>
</feature>
<organism evidence="3 4">
    <name type="scientific">Granulicella aggregans</name>
    <dbReference type="NCBI Taxonomy" id="474949"/>
    <lineage>
        <taxon>Bacteria</taxon>
        <taxon>Pseudomonadati</taxon>
        <taxon>Acidobacteriota</taxon>
        <taxon>Terriglobia</taxon>
        <taxon>Terriglobales</taxon>
        <taxon>Acidobacteriaceae</taxon>
        <taxon>Granulicella</taxon>
    </lineage>
</organism>
<feature type="transmembrane region" description="Helical" evidence="1">
    <location>
        <begin position="15"/>
        <end position="34"/>
    </location>
</feature>
<name>A0A7W7ZEF8_9BACT</name>
<evidence type="ECO:0000259" key="2">
    <source>
        <dbReference type="Pfam" id="PF12158"/>
    </source>
</evidence>
<protein>
    <recommendedName>
        <fullName evidence="2">DUF3592 domain-containing protein</fullName>
    </recommendedName>
</protein>
<keyword evidence="1" id="KW-1133">Transmembrane helix</keyword>
<dbReference type="EMBL" id="JACHIP010000004">
    <property type="protein sequence ID" value="MBB5058282.1"/>
    <property type="molecule type" value="Genomic_DNA"/>
</dbReference>
<comment type="caution">
    <text evidence="3">The sequence shown here is derived from an EMBL/GenBank/DDBJ whole genome shotgun (WGS) entry which is preliminary data.</text>
</comment>
<gene>
    <name evidence="3" type="ORF">HDF16_002996</name>
</gene>
<evidence type="ECO:0000313" key="4">
    <source>
        <dbReference type="Proteomes" id="UP000540989"/>
    </source>
</evidence>
<keyword evidence="1" id="KW-0472">Membrane</keyword>
<dbReference type="AlphaFoldDB" id="A0A7W7ZEF8"/>
<keyword evidence="4" id="KW-1185">Reference proteome</keyword>
<dbReference type="InterPro" id="IPR021994">
    <property type="entry name" value="DUF3592"/>
</dbReference>